<dbReference type="GO" id="GO:0005524">
    <property type="term" value="F:ATP binding"/>
    <property type="evidence" value="ECO:0007669"/>
    <property type="project" value="UniProtKB-KW"/>
</dbReference>
<dbReference type="EMBL" id="PHHA01000018">
    <property type="protein sequence ID" value="PJG85057.1"/>
    <property type="molecule type" value="Genomic_DNA"/>
</dbReference>
<dbReference type="Pfam" id="PF00005">
    <property type="entry name" value="ABC_tran"/>
    <property type="match status" value="1"/>
</dbReference>
<keyword evidence="3 7" id="KW-0067">ATP-binding</keyword>
<protein>
    <submittedName>
        <fullName evidence="7">Heme ABC transporter ATP-binding protein</fullName>
    </submittedName>
</protein>
<evidence type="ECO:0000256" key="4">
    <source>
        <dbReference type="ARBA" id="ARBA00022967"/>
    </source>
</evidence>
<keyword evidence="4" id="KW-1278">Translocase</keyword>
<dbReference type="InterPro" id="IPR027417">
    <property type="entry name" value="P-loop_NTPase"/>
</dbReference>
<sequence length="267" mass="30483">MNSSEFVEKNDLFIAEHLHFALQHKWIVQNISFVLKAGSFNVLIGPNGAGKSTLLRLLAGYLTPNMGRCVLNGQEISHYSAKALAERRAVMKQHGALNFPFSAEDVVRMGGYHRRKHEVDKWFNTIIQLTDCDVLVGKTYRQLSGGEQQRVQLARALLQIWSENMHGKLLMLDEPTSAFDLYHQQHCLRLLKKLSQEQGLTVFCILHDLNLAALFGDQIFLLAEQKLQAQGTPVEVLTEENIYRWYQAKMKSLPHYAKAVPQFQFCD</sequence>
<dbReference type="NCBIfam" id="NF010068">
    <property type="entry name" value="PRK13548.1"/>
    <property type="match status" value="1"/>
</dbReference>
<dbReference type="PANTHER" id="PTHR42794:SF1">
    <property type="entry name" value="HEMIN IMPORT ATP-BINDING PROTEIN HMUV"/>
    <property type="match status" value="1"/>
</dbReference>
<dbReference type="PROSITE" id="PS50893">
    <property type="entry name" value="ABC_TRANSPORTER_2"/>
    <property type="match status" value="1"/>
</dbReference>
<evidence type="ECO:0000313" key="8">
    <source>
        <dbReference type="Proteomes" id="UP000229329"/>
    </source>
</evidence>
<dbReference type="Gene3D" id="3.40.50.300">
    <property type="entry name" value="P-loop containing nucleotide triphosphate hydrolases"/>
    <property type="match status" value="1"/>
</dbReference>
<dbReference type="Proteomes" id="UP000229329">
    <property type="component" value="Unassembled WGS sequence"/>
</dbReference>
<evidence type="ECO:0000256" key="2">
    <source>
        <dbReference type="ARBA" id="ARBA00022741"/>
    </source>
</evidence>
<keyword evidence="1" id="KW-0813">Transport</keyword>
<dbReference type="AlphaFoldDB" id="A0A2M8S1Q2"/>
<organism evidence="7 8">
    <name type="scientific">Conservatibacter flavescens</name>
    <dbReference type="NCBI Taxonomy" id="28161"/>
    <lineage>
        <taxon>Bacteria</taxon>
        <taxon>Pseudomonadati</taxon>
        <taxon>Pseudomonadota</taxon>
        <taxon>Gammaproteobacteria</taxon>
        <taxon>Pasteurellales</taxon>
        <taxon>Pasteurellaceae</taxon>
        <taxon>Conservatibacter</taxon>
    </lineage>
</organism>
<dbReference type="InterPro" id="IPR003593">
    <property type="entry name" value="AAA+_ATPase"/>
</dbReference>
<dbReference type="SUPFAM" id="SSF52540">
    <property type="entry name" value="P-loop containing nucleoside triphosphate hydrolases"/>
    <property type="match status" value="1"/>
</dbReference>
<dbReference type="RefSeq" id="WP_100288915.1">
    <property type="nucleotide sequence ID" value="NZ_PHHA01000018.1"/>
</dbReference>
<keyword evidence="2" id="KW-0547">Nucleotide-binding</keyword>
<dbReference type="SMART" id="SM00382">
    <property type="entry name" value="AAA"/>
    <property type="match status" value="1"/>
</dbReference>
<comment type="function">
    <text evidence="5">Part of the ABC transporter complex HmuTUV involved in hemin import. Responsible for energy coupling to the transport system.</text>
</comment>
<evidence type="ECO:0000256" key="1">
    <source>
        <dbReference type="ARBA" id="ARBA00022448"/>
    </source>
</evidence>
<dbReference type="InterPro" id="IPR017871">
    <property type="entry name" value="ABC_transporter-like_CS"/>
</dbReference>
<evidence type="ECO:0000256" key="5">
    <source>
        <dbReference type="ARBA" id="ARBA00037066"/>
    </source>
</evidence>
<comment type="caution">
    <text evidence="7">The sequence shown here is derived from an EMBL/GenBank/DDBJ whole genome shotgun (WGS) entry which is preliminary data.</text>
</comment>
<dbReference type="GO" id="GO:0016887">
    <property type="term" value="F:ATP hydrolysis activity"/>
    <property type="evidence" value="ECO:0007669"/>
    <property type="project" value="InterPro"/>
</dbReference>
<gene>
    <name evidence="7" type="ORF">CVP05_07305</name>
</gene>
<proteinExistence type="predicted"/>
<dbReference type="OrthoDB" id="5292475at2"/>
<feature type="domain" description="ABC transporter" evidence="6">
    <location>
        <begin position="7"/>
        <end position="249"/>
    </location>
</feature>
<name>A0A2M8S1Q2_9PAST</name>
<dbReference type="PANTHER" id="PTHR42794">
    <property type="entry name" value="HEMIN IMPORT ATP-BINDING PROTEIN HMUV"/>
    <property type="match status" value="1"/>
</dbReference>
<evidence type="ECO:0000256" key="3">
    <source>
        <dbReference type="ARBA" id="ARBA00022840"/>
    </source>
</evidence>
<evidence type="ECO:0000313" key="7">
    <source>
        <dbReference type="EMBL" id="PJG85057.1"/>
    </source>
</evidence>
<accession>A0A2M8S1Q2</accession>
<evidence type="ECO:0000259" key="6">
    <source>
        <dbReference type="PROSITE" id="PS50893"/>
    </source>
</evidence>
<dbReference type="InterPro" id="IPR003439">
    <property type="entry name" value="ABC_transporter-like_ATP-bd"/>
</dbReference>
<reference evidence="7 8" key="1">
    <citation type="submission" date="2017-11" db="EMBL/GenBank/DDBJ databases">
        <title>Reclassification of Bisgaard taxon 7 as Conservatibacter flavescens gen. nov., sp. nov.</title>
        <authorList>
            <person name="Christensen H."/>
        </authorList>
    </citation>
    <scope>NUCLEOTIDE SEQUENCE [LARGE SCALE GENOMIC DNA]</scope>
    <source>
        <strain evidence="7 8">7_4</strain>
    </source>
</reference>
<keyword evidence="8" id="KW-1185">Reference proteome</keyword>
<dbReference type="PROSITE" id="PS00211">
    <property type="entry name" value="ABC_TRANSPORTER_1"/>
    <property type="match status" value="1"/>
</dbReference>
<dbReference type="CDD" id="cd03214">
    <property type="entry name" value="ABC_Iron-Siderophores_B12_Hemin"/>
    <property type="match status" value="1"/>
</dbReference>